<name>A0A6J7UPM9_9ZZZZ</name>
<gene>
    <name evidence="2" type="ORF">UFOPK4347_01618</name>
</gene>
<evidence type="ECO:0000313" key="2">
    <source>
        <dbReference type="EMBL" id="CAB5067911.1"/>
    </source>
</evidence>
<keyword evidence="1" id="KW-1133">Transmembrane helix</keyword>
<organism evidence="2">
    <name type="scientific">freshwater metagenome</name>
    <dbReference type="NCBI Taxonomy" id="449393"/>
    <lineage>
        <taxon>unclassified sequences</taxon>
        <taxon>metagenomes</taxon>
        <taxon>ecological metagenomes</taxon>
    </lineage>
</organism>
<feature type="transmembrane region" description="Helical" evidence="1">
    <location>
        <begin position="50"/>
        <end position="67"/>
    </location>
</feature>
<accession>A0A6J7UPM9</accession>
<reference evidence="2" key="1">
    <citation type="submission" date="2020-05" db="EMBL/GenBank/DDBJ databases">
        <authorList>
            <person name="Chiriac C."/>
            <person name="Salcher M."/>
            <person name="Ghai R."/>
            <person name="Kavagutti S V."/>
        </authorList>
    </citation>
    <scope>NUCLEOTIDE SEQUENCE</scope>
</reference>
<dbReference type="AlphaFoldDB" id="A0A6J7UPM9"/>
<keyword evidence="1" id="KW-0472">Membrane</keyword>
<dbReference type="EMBL" id="CAFBQU010000073">
    <property type="protein sequence ID" value="CAB5067911.1"/>
    <property type="molecule type" value="Genomic_DNA"/>
</dbReference>
<proteinExistence type="predicted"/>
<protein>
    <submittedName>
        <fullName evidence="2">Unannotated protein</fullName>
    </submittedName>
</protein>
<sequence>MRNGCAGSTNGNAKTSLSLGAAVGATGIVVVVVVGATVVVVVGATVVEGAGASVVVVVAATVVVVVVSTGTEARSGLPVNSRASGGGRPAFTSGASNTSGIFVVVF</sequence>
<feature type="transmembrane region" description="Helical" evidence="1">
    <location>
        <begin position="21"/>
        <end position="44"/>
    </location>
</feature>
<evidence type="ECO:0000256" key="1">
    <source>
        <dbReference type="SAM" id="Phobius"/>
    </source>
</evidence>
<keyword evidence="1" id="KW-0812">Transmembrane</keyword>